<dbReference type="RefSeq" id="WP_349431173.1">
    <property type="nucleotide sequence ID" value="NZ_CP157743.1"/>
</dbReference>
<dbReference type="AlphaFoldDB" id="A0AAU7NQG0"/>
<gene>
    <name evidence="1" type="ORF">Q9L42_012610</name>
</gene>
<keyword evidence="2" id="KW-1185">Reference proteome</keyword>
<dbReference type="EMBL" id="CP157743">
    <property type="protein sequence ID" value="XBS19207.1"/>
    <property type="molecule type" value="Genomic_DNA"/>
</dbReference>
<dbReference type="Proteomes" id="UP001225378">
    <property type="component" value="Chromosome"/>
</dbReference>
<accession>A0AAU7NQG0</accession>
<evidence type="ECO:0000313" key="2">
    <source>
        <dbReference type="Proteomes" id="UP001225378"/>
    </source>
</evidence>
<protein>
    <submittedName>
        <fullName evidence="1">Uncharacterized protein</fullName>
    </submittedName>
</protein>
<proteinExistence type="predicted"/>
<dbReference type="KEGG" id="mech:Q9L42_012610"/>
<name>A0AAU7NQG0_9GAMM</name>
<organism evidence="1 2">
    <name type="scientific">Methylomarinum roseum</name>
    <dbReference type="NCBI Taxonomy" id="3067653"/>
    <lineage>
        <taxon>Bacteria</taxon>
        <taxon>Pseudomonadati</taxon>
        <taxon>Pseudomonadota</taxon>
        <taxon>Gammaproteobacteria</taxon>
        <taxon>Methylococcales</taxon>
        <taxon>Methylococcaceae</taxon>
        <taxon>Methylomarinum</taxon>
    </lineage>
</organism>
<sequence length="155" mass="17873">MDLNFLHTSLKSVLTQFHLKSNLRYQNIALSSKNLADLDDISQTLRSLLPGYAVWKNPSKQGAPESLISRKSFLDSISRVKQEGVIIHQPEQWLSHWPLLEKQAFWSTVGMWHGQTNVILVFAESHEFQSINNNYFKSLSLEGLNIRLWRPARAE</sequence>
<evidence type="ECO:0000313" key="1">
    <source>
        <dbReference type="EMBL" id="XBS19207.1"/>
    </source>
</evidence>
<reference evidence="1 2" key="1">
    <citation type="journal article" date="2024" name="Microbiology">
        <title>Methylomarinum rosea sp. nov., a novel halophilic methanotrophic bacterium from the hypersaline Lake Elton.</title>
        <authorList>
            <person name="Suleimanov R.Z."/>
            <person name="Oshkin I.Y."/>
            <person name="Danilova O.V."/>
            <person name="Suzina N.E."/>
            <person name="Dedysh S.N."/>
        </authorList>
    </citation>
    <scope>NUCLEOTIDE SEQUENCE [LARGE SCALE GENOMIC DNA]</scope>
    <source>
        <strain evidence="1 2">Ch1-1</strain>
    </source>
</reference>